<comment type="subcellular location">
    <subcellularLocation>
        <location evidence="1">Cell membrane</location>
        <topology evidence="1">Lipid-anchor</topology>
    </subcellularLocation>
</comment>
<evidence type="ECO:0000256" key="3">
    <source>
        <dbReference type="ARBA" id="ARBA00022448"/>
    </source>
</evidence>
<evidence type="ECO:0000256" key="2">
    <source>
        <dbReference type="ARBA" id="ARBA00008814"/>
    </source>
</evidence>
<keyword evidence="3" id="KW-0813">Transport</keyword>
<dbReference type="RefSeq" id="WP_010857974.1">
    <property type="nucleotide sequence ID" value="NZ_KB933398.1"/>
</dbReference>
<dbReference type="InterPro" id="IPR002491">
    <property type="entry name" value="ABC_transptr_periplasmic_BD"/>
</dbReference>
<keyword evidence="4" id="KW-0732">Signal</keyword>
<proteinExistence type="inferred from homology"/>
<gene>
    <name evidence="6" type="ORF">H131_05059</name>
</gene>
<feature type="domain" description="Fe/B12 periplasmic-binding" evidence="5">
    <location>
        <begin position="64"/>
        <end position="317"/>
    </location>
</feature>
<dbReference type="GO" id="GO:0005886">
    <property type="term" value="C:plasma membrane"/>
    <property type="evidence" value="ECO:0007669"/>
    <property type="project" value="UniProtKB-SubCell"/>
</dbReference>
<dbReference type="PATRIC" id="fig|1285586.5.peg.1024"/>
<dbReference type="PROSITE" id="PS51257">
    <property type="entry name" value="PROKAR_LIPOPROTEIN"/>
    <property type="match status" value="1"/>
</dbReference>
<evidence type="ECO:0000313" key="6">
    <source>
        <dbReference type="EMBL" id="EON74005.1"/>
    </source>
</evidence>
<dbReference type="HOGENOM" id="CLU_038034_0_1_9"/>
<dbReference type="EMBL" id="AQPX01000008">
    <property type="protein sequence ID" value="EON74005.1"/>
    <property type="molecule type" value="Genomic_DNA"/>
</dbReference>
<dbReference type="eggNOG" id="COG0614">
    <property type="taxonomic scope" value="Bacteria"/>
</dbReference>
<evidence type="ECO:0000256" key="1">
    <source>
        <dbReference type="ARBA" id="ARBA00004193"/>
    </source>
</evidence>
<sequence>MKKRNIFFLGFLLIFALMLVGCGSKDNTTKESNGDSNAKEEIAATTKKVQTMNGEIEIPTKVERLVVDAYLPTSLLLGVKPVGATQRDLENVHIQNQIGGIASIGENSVEAILALKPDLILTASGEPEDYEKFSKIAPTIVIPYETYRSVEEEVAGLAEIFGKQAEGEAWLKMFEEKVNEHKERLASVMDENETVSIFGAFGKDFYLYGDGIYRGGQAIYKKLQLQAPERIQKELIDAGETYKQVSYEVLPEYAGDYIFLDESKGAELNKKDSLWLSIDAMKNNNVFYLAPDRFWPYDPIAVLAQVEEVANMLIEKKTSEK</sequence>
<protein>
    <submittedName>
        <fullName evidence="6">Periplasmic-binding protein</fullName>
    </submittedName>
</protein>
<organism evidence="6 7">
    <name type="scientific">Lysinibacillus sphaericus OT4b.31</name>
    <dbReference type="NCBI Taxonomy" id="1285586"/>
    <lineage>
        <taxon>Bacteria</taxon>
        <taxon>Bacillati</taxon>
        <taxon>Bacillota</taxon>
        <taxon>Bacilli</taxon>
        <taxon>Bacillales</taxon>
        <taxon>Bacillaceae</taxon>
        <taxon>Lysinibacillus</taxon>
    </lineage>
</organism>
<dbReference type="PANTHER" id="PTHR30532">
    <property type="entry name" value="IRON III DICITRATE-BINDING PERIPLASMIC PROTEIN"/>
    <property type="match status" value="1"/>
</dbReference>
<dbReference type="Gene3D" id="3.40.50.1980">
    <property type="entry name" value="Nitrogenase molybdenum iron protein domain"/>
    <property type="match status" value="2"/>
</dbReference>
<dbReference type="Proteomes" id="UP000013911">
    <property type="component" value="Unassembled WGS sequence"/>
</dbReference>
<comment type="similarity">
    <text evidence="2">Belongs to the bacterial solute-binding protein 8 family.</text>
</comment>
<evidence type="ECO:0000259" key="5">
    <source>
        <dbReference type="PROSITE" id="PS50983"/>
    </source>
</evidence>
<dbReference type="PANTHER" id="PTHR30532:SF26">
    <property type="entry name" value="IRON(3+)-HYDROXAMATE-BINDING PROTEIN FHUD"/>
    <property type="match status" value="1"/>
</dbReference>
<dbReference type="PROSITE" id="PS50983">
    <property type="entry name" value="FE_B12_PBP"/>
    <property type="match status" value="1"/>
</dbReference>
<dbReference type="Pfam" id="PF01497">
    <property type="entry name" value="Peripla_BP_2"/>
    <property type="match status" value="1"/>
</dbReference>
<dbReference type="GO" id="GO:0030288">
    <property type="term" value="C:outer membrane-bounded periplasmic space"/>
    <property type="evidence" value="ECO:0007669"/>
    <property type="project" value="TreeGrafter"/>
</dbReference>
<accession>R7ZIT2</accession>
<dbReference type="AlphaFoldDB" id="R7ZIT2"/>
<evidence type="ECO:0000256" key="4">
    <source>
        <dbReference type="ARBA" id="ARBA00022729"/>
    </source>
</evidence>
<reference evidence="6 7" key="1">
    <citation type="submission" date="2013-04" db="EMBL/GenBank/DDBJ databases">
        <title>Draft genome of the heavy metal tolerant bacterium Lysinibacillus sphaericus strain OT4b.31.</title>
        <authorList>
            <person name="Pena-Montenegro T.D."/>
            <person name="Dussan J."/>
        </authorList>
    </citation>
    <scope>NUCLEOTIDE SEQUENCE [LARGE SCALE GENOMIC DNA]</scope>
    <source>
        <strain evidence="6 7">OT4b.31</strain>
    </source>
</reference>
<name>R7ZIT2_LYSSH</name>
<dbReference type="OrthoDB" id="2241086at2"/>
<dbReference type="GO" id="GO:1901678">
    <property type="term" value="P:iron coordination entity transport"/>
    <property type="evidence" value="ECO:0007669"/>
    <property type="project" value="UniProtKB-ARBA"/>
</dbReference>
<dbReference type="SUPFAM" id="SSF53807">
    <property type="entry name" value="Helical backbone' metal receptor"/>
    <property type="match status" value="1"/>
</dbReference>
<dbReference type="InterPro" id="IPR051313">
    <property type="entry name" value="Bact_iron-sidero_bind"/>
</dbReference>
<evidence type="ECO:0000313" key="7">
    <source>
        <dbReference type="Proteomes" id="UP000013911"/>
    </source>
</evidence>
<comment type="caution">
    <text evidence="6">The sequence shown here is derived from an EMBL/GenBank/DDBJ whole genome shotgun (WGS) entry which is preliminary data.</text>
</comment>